<dbReference type="STRING" id="1423726.FC07_GL002351"/>
<dbReference type="Proteomes" id="UP000051461">
    <property type="component" value="Unassembled WGS sequence"/>
</dbReference>
<reference evidence="1 2" key="1">
    <citation type="journal article" date="2015" name="Genome Announc.">
        <title>Expanding the biotechnology potential of lactobacilli through comparative genomics of 213 strains and associated genera.</title>
        <authorList>
            <person name="Sun Z."/>
            <person name="Harris H.M."/>
            <person name="McCann A."/>
            <person name="Guo C."/>
            <person name="Argimon S."/>
            <person name="Zhang W."/>
            <person name="Yang X."/>
            <person name="Jeffery I.B."/>
            <person name="Cooney J.C."/>
            <person name="Kagawa T.F."/>
            <person name="Liu W."/>
            <person name="Song Y."/>
            <person name="Salvetti E."/>
            <person name="Wrobel A."/>
            <person name="Rasinkangas P."/>
            <person name="Parkhill J."/>
            <person name="Rea M.C."/>
            <person name="O'Sullivan O."/>
            <person name="Ritari J."/>
            <person name="Douillard F.P."/>
            <person name="Paul Ross R."/>
            <person name="Yang R."/>
            <person name="Briner A.E."/>
            <person name="Felis G.E."/>
            <person name="de Vos W.M."/>
            <person name="Barrangou R."/>
            <person name="Klaenhammer T.R."/>
            <person name="Caufield P.W."/>
            <person name="Cui Y."/>
            <person name="Zhang H."/>
            <person name="O'Toole P.W."/>
        </authorList>
    </citation>
    <scope>NUCLEOTIDE SEQUENCE [LARGE SCALE GENOMIC DNA]</scope>
    <source>
        <strain evidence="1 2">DSM 20003</strain>
    </source>
</reference>
<evidence type="ECO:0000313" key="1">
    <source>
        <dbReference type="EMBL" id="KRK39614.1"/>
    </source>
</evidence>
<dbReference type="AlphaFoldDB" id="A0A0R1GZK4"/>
<evidence type="ECO:0000313" key="2">
    <source>
        <dbReference type="Proteomes" id="UP000051461"/>
    </source>
</evidence>
<name>A0A0R1GZK4_9LACO</name>
<sequence>MTKEPELMRLWPNFRDSLEYAAVKDYPQASVKEAVTYFGDLMAKVYPGRLQNWTAEQVCAVLSTIRQHVPASDDDRTAQAINDQVVQALLRYLARTDQIGADQAALETALSQLDQRKTLVAPLYQRQINTDPDLPKWRDYIARDISIYTYGWLAAYLHSAEAWAQRPAGVTSDFLATIVNALSEWAYDEFRKTPKSWTKKVLRALLTGPFMVNMTLSRDDYQRLVPTLKAFLAYTGAHGDLNEKRANDYQRFLTDLEPEVLAAVQAKFAEKAPLSATEQIAETAPDSLLAAAATLLADPKKLVAAAAVRDPDPEQNYLEHQHVAKQSAHKWQRQRAIAIHTQGVEAALTLWLRQADHPLPQGWDAQMTIGNMSGFVDLLYSQYLVAPADWENAFLRDFGEWSRQKQPDSGAQLQAITSLIGVLAEMKLLNQRQALQLPAALKGETVPNVPQPTKVKGKAISMKKARRLLKRKQH</sequence>
<dbReference type="EMBL" id="AZDA01000041">
    <property type="protein sequence ID" value="KRK39614.1"/>
    <property type="molecule type" value="Genomic_DNA"/>
</dbReference>
<proteinExistence type="predicted"/>
<gene>
    <name evidence="1" type="ORF">FC07_GL002351</name>
</gene>
<accession>A0A0R1GZK4</accession>
<protein>
    <submittedName>
        <fullName evidence="1">Uncharacterized protein</fullName>
    </submittedName>
</protein>
<dbReference type="RefSeq" id="WP_057904187.1">
    <property type="nucleotide sequence ID" value="NZ_AZDA01000041.1"/>
</dbReference>
<dbReference type="PATRIC" id="fig|1423726.3.peg.2441"/>
<keyword evidence="2" id="KW-1185">Reference proteome</keyword>
<comment type="caution">
    <text evidence="1">The sequence shown here is derived from an EMBL/GenBank/DDBJ whole genome shotgun (WGS) entry which is preliminary data.</text>
</comment>
<dbReference type="OrthoDB" id="2323851at2"/>
<organism evidence="1 2">
    <name type="scientific">Loigolactobacillus bifermentans DSM 20003</name>
    <dbReference type="NCBI Taxonomy" id="1423726"/>
    <lineage>
        <taxon>Bacteria</taxon>
        <taxon>Bacillati</taxon>
        <taxon>Bacillota</taxon>
        <taxon>Bacilli</taxon>
        <taxon>Lactobacillales</taxon>
        <taxon>Lactobacillaceae</taxon>
        <taxon>Loigolactobacillus</taxon>
    </lineage>
</organism>